<dbReference type="EMBL" id="JBHMDY010000004">
    <property type="protein sequence ID" value="MFB9259816.1"/>
    <property type="molecule type" value="Genomic_DNA"/>
</dbReference>
<gene>
    <name evidence="2" type="ORF">ACFFVD_08380</name>
</gene>
<protein>
    <recommendedName>
        <fullName evidence="4">DUF3180 domain-containing protein</fullName>
    </recommendedName>
</protein>
<feature type="transmembrane region" description="Helical" evidence="1">
    <location>
        <begin position="119"/>
        <end position="138"/>
    </location>
</feature>
<dbReference type="Proteomes" id="UP001589700">
    <property type="component" value="Unassembled WGS sequence"/>
</dbReference>
<sequence length="187" mass="19745">MNPASAITQVWLLVSALVGTVTVVVLVTAGLRRGWWSLCSDHQPLWRAAGVAWSVALLALAALAAGFLLSTVLVPEAKWAAILAALTTVLLWAASLWSDRAPDGLAWPGRPTARPHRPIWTVGVWILAASWVLLYWSASQMGAPDPPTVTHLVAVGAGVLVVGGLLIGVAQAVRRRSGDVRPDRMAS</sequence>
<accession>A0ABV5JQ01</accession>
<reference evidence="2 3" key="1">
    <citation type="submission" date="2024-09" db="EMBL/GenBank/DDBJ databases">
        <authorList>
            <person name="Sun Q."/>
            <person name="Mori K."/>
        </authorList>
    </citation>
    <scope>NUCLEOTIDE SEQUENCE [LARGE SCALE GENOMIC DNA]</scope>
    <source>
        <strain evidence="2 3">CCM 7659</strain>
    </source>
</reference>
<evidence type="ECO:0008006" key="4">
    <source>
        <dbReference type="Google" id="ProtNLM"/>
    </source>
</evidence>
<keyword evidence="1" id="KW-0472">Membrane</keyword>
<name>A0ABV5JQ01_9ACTN</name>
<evidence type="ECO:0000313" key="3">
    <source>
        <dbReference type="Proteomes" id="UP001589700"/>
    </source>
</evidence>
<comment type="caution">
    <text evidence="2">The sequence shown here is derived from an EMBL/GenBank/DDBJ whole genome shotgun (WGS) entry which is preliminary data.</text>
</comment>
<keyword evidence="3" id="KW-1185">Reference proteome</keyword>
<proteinExistence type="predicted"/>
<feature type="transmembrane region" description="Helical" evidence="1">
    <location>
        <begin position="150"/>
        <end position="173"/>
    </location>
</feature>
<keyword evidence="1" id="KW-0812">Transmembrane</keyword>
<feature type="transmembrane region" description="Helical" evidence="1">
    <location>
        <begin position="6"/>
        <end position="31"/>
    </location>
</feature>
<dbReference type="RefSeq" id="WP_182633549.1">
    <property type="nucleotide sequence ID" value="NZ_JAALDM010000319.1"/>
</dbReference>
<organism evidence="2 3">
    <name type="scientific">Dietzia aerolata</name>
    <dbReference type="NCBI Taxonomy" id="595984"/>
    <lineage>
        <taxon>Bacteria</taxon>
        <taxon>Bacillati</taxon>
        <taxon>Actinomycetota</taxon>
        <taxon>Actinomycetes</taxon>
        <taxon>Mycobacteriales</taxon>
        <taxon>Dietziaceae</taxon>
        <taxon>Dietzia</taxon>
    </lineage>
</organism>
<feature type="transmembrane region" description="Helical" evidence="1">
    <location>
        <begin position="79"/>
        <end position="98"/>
    </location>
</feature>
<evidence type="ECO:0000256" key="1">
    <source>
        <dbReference type="SAM" id="Phobius"/>
    </source>
</evidence>
<keyword evidence="1" id="KW-1133">Transmembrane helix</keyword>
<evidence type="ECO:0000313" key="2">
    <source>
        <dbReference type="EMBL" id="MFB9259816.1"/>
    </source>
</evidence>
<feature type="transmembrane region" description="Helical" evidence="1">
    <location>
        <begin position="51"/>
        <end position="73"/>
    </location>
</feature>